<keyword evidence="2" id="KW-1185">Reference proteome</keyword>
<comment type="caution">
    <text evidence="1">The sequence shown here is derived from an EMBL/GenBank/DDBJ whole genome shotgun (WGS) entry which is preliminary data.</text>
</comment>
<gene>
    <name evidence="1" type="ORF">B0A55_07090</name>
</gene>
<accession>A0A4U0XEX5</accession>
<protein>
    <submittedName>
        <fullName evidence="1">Uncharacterized protein</fullName>
    </submittedName>
</protein>
<evidence type="ECO:0000313" key="1">
    <source>
        <dbReference type="EMBL" id="TKA74118.1"/>
    </source>
</evidence>
<name>A0A4U0XEX5_9PEZI</name>
<organism evidence="1 2">
    <name type="scientific">Friedmanniomyces simplex</name>
    <dbReference type="NCBI Taxonomy" id="329884"/>
    <lineage>
        <taxon>Eukaryota</taxon>
        <taxon>Fungi</taxon>
        <taxon>Dikarya</taxon>
        <taxon>Ascomycota</taxon>
        <taxon>Pezizomycotina</taxon>
        <taxon>Dothideomycetes</taxon>
        <taxon>Dothideomycetidae</taxon>
        <taxon>Mycosphaerellales</taxon>
        <taxon>Teratosphaeriaceae</taxon>
        <taxon>Friedmanniomyces</taxon>
    </lineage>
</organism>
<sequence>MSDKEGRHEPARSAIPVPSQDLVPISGTIQAPNDRWRAQDIVFAFGPKDTYFISTSPDQWRFRLDSNNAREVKSLGIARPASFALIAYGSYIAVYSRDDGGMNIAKGGSRQRMISSTEATEWVEAHAAFDGVFKFLGQDGDGDVRRQASFCVGPEGTCLNGYKDLAKYLDEIGDRPNTVVLSPYDNRDWFLVQTAGREYMQRVAKARGQTFVTTSDGTQHVITPDTNYIYDKVPEPRANQWVLELARIEKSLHAGLEDARRRMEALHSRFEAPSLLQDKKHPAIVVTGTATPVLLGWLLYRQLRGY</sequence>
<dbReference type="AlphaFoldDB" id="A0A4U0XEX5"/>
<evidence type="ECO:0000313" key="2">
    <source>
        <dbReference type="Proteomes" id="UP000309340"/>
    </source>
</evidence>
<proteinExistence type="predicted"/>
<reference evidence="1 2" key="1">
    <citation type="submission" date="2017-03" db="EMBL/GenBank/DDBJ databases">
        <title>Genomes of endolithic fungi from Antarctica.</title>
        <authorList>
            <person name="Coleine C."/>
            <person name="Masonjones S."/>
            <person name="Stajich J.E."/>
        </authorList>
    </citation>
    <scope>NUCLEOTIDE SEQUENCE [LARGE SCALE GENOMIC DNA]</scope>
    <source>
        <strain evidence="1 2">CCFEE 5184</strain>
    </source>
</reference>
<dbReference type="EMBL" id="NAJQ01000238">
    <property type="protein sequence ID" value="TKA74118.1"/>
    <property type="molecule type" value="Genomic_DNA"/>
</dbReference>
<dbReference type="Proteomes" id="UP000309340">
    <property type="component" value="Unassembled WGS sequence"/>
</dbReference>